<name>A0A5S6QP36_TRIMR</name>
<proteinExistence type="predicted"/>
<keyword evidence="1" id="KW-1185">Reference proteome</keyword>
<evidence type="ECO:0000313" key="1">
    <source>
        <dbReference type="Proteomes" id="UP000046395"/>
    </source>
</evidence>
<accession>A0A5S6QP36</accession>
<reference evidence="2" key="1">
    <citation type="submission" date="2019-12" db="UniProtKB">
        <authorList>
            <consortium name="WormBaseParasite"/>
        </authorList>
    </citation>
    <scope>IDENTIFICATION</scope>
</reference>
<evidence type="ECO:0000313" key="2">
    <source>
        <dbReference type="WBParaSite" id="TMUE_2000008617.1"/>
    </source>
</evidence>
<dbReference type="Proteomes" id="UP000046395">
    <property type="component" value="Unassembled WGS sequence"/>
</dbReference>
<dbReference type="WBParaSite" id="TMUE_2000008617.1">
    <property type="protein sequence ID" value="TMUE_2000008617.1"/>
    <property type="gene ID" value="WBGene00300341"/>
</dbReference>
<sequence>MVPANWIKTLRSMGQLAALFCVSFDALVVNRRLMLKSLSANMECAFMKPIATCFGKSENCGPQRYCMVDLRLYDRLTVKRLSAKMQYAFTNLIATRLLEVQLTAKNGSLVQHL</sequence>
<organism evidence="1 2">
    <name type="scientific">Trichuris muris</name>
    <name type="common">Mouse whipworm</name>
    <dbReference type="NCBI Taxonomy" id="70415"/>
    <lineage>
        <taxon>Eukaryota</taxon>
        <taxon>Metazoa</taxon>
        <taxon>Ecdysozoa</taxon>
        <taxon>Nematoda</taxon>
        <taxon>Enoplea</taxon>
        <taxon>Dorylaimia</taxon>
        <taxon>Trichinellida</taxon>
        <taxon>Trichuridae</taxon>
        <taxon>Trichuris</taxon>
    </lineage>
</organism>
<protein>
    <submittedName>
        <fullName evidence="2">Secreted protein</fullName>
    </submittedName>
</protein>
<dbReference type="AlphaFoldDB" id="A0A5S6QP36"/>